<name>A0A553JFA2_SHEHA</name>
<dbReference type="Gene3D" id="2.40.10.220">
    <property type="entry name" value="predicted glycosyltransferase like domains"/>
    <property type="match status" value="1"/>
</dbReference>
<evidence type="ECO:0000313" key="2">
    <source>
        <dbReference type="EMBL" id="TRY11137.1"/>
    </source>
</evidence>
<proteinExistence type="predicted"/>
<dbReference type="RefSeq" id="WP_144042724.1">
    <property type="nucleotide sequence ID" value="NZ_BMPL01000056.1"/>
</dbReference>
<dbReference type="AlphaFoldDB" id="A0A553JFA2"/>
<dbReference type="GO" id="GO:0035438">
    <property type="term" value="F:cyclic-di-GMP binding"/>
    <property type="evidence" value="ECO:0007669"/>
    <property type="project" value="InterPro"/>
</dbReference>
<accession>A0A553JFA2</accession>
<dbReference type="EMBL" id="VKGK01000050">
    <property type="protein sequence ID" value="TRY11137.1"/>
    <property type="molecule type" value="Genomic_DNA"/>
</dbReference>
<organism evidence="2 3">
    <name type="scientific">Shewanella hanedai</name>
    <name type="common">Alteromonas hanedai</name>
    <dbReference type="NCBI Taxonomy" id="25"/>
    <lineage>
        <taxon>Bacteria</taxon>
        <taxon>Pseudomonadati</taxon>
        <taxon>Pseudomonadota</taxon>
        <taxon>Gammaproteobacteria</taxon>
        <taxon>Alteromonadales</taxon>
        <taxon>Shewanellaceae</taxon>
        <taxon>Shewanella</taxon>
    </lineage>
</organism>
<dbReference type="Pfam" id="PF07238">
    <property type="entry name" value="PilZ"/>
    <property type="match status" value="2"/>
</dbReference>
<sequence>MSLDEHSALIEQLKPLLMEPDFQSLFDMLTKDESNSTRFLLKMELNRIASACTRIIDLRDKSELPCEEVIQGSRHHYLDEPARECFIESMALYRGNYTLGVYEHVIDTHRRRKIKLQEPERVTDNSLLEPFLAKGVVLGSYFNRSEERMNYSIRIAVLQPGIIETLGITVDLSVGGARIRLPLNHGLNLDNPIKVKLLELSEEYYYEELQKGVDYQIVDTQHNSEYCWMRLKRIAGSDALVDMLSNLIQGHKFRYKVDINDILVAAMGLGFERHYLPHLPHLPLFVESETHDENEDKKYKITHKLLSRDNQQLQYYFQDEKDISQLPNMITSDRIHALINEPDNKDHGLFFSFTFHTKGRVYFYSATLAELKKTDLLALFLSFGSPKPSWRTLKLTHHAVDHSKSYKSSLLPGDDSCYSALAETQLKRFSHVLQLIDLTDPSATEHYQDWNDKSDKKVNELKIFGQPKKLKNTIKLLSLQFSERRNEARFSFKTQITVTQGKTTVTGFTHDISSKGLQILLEHAEEFDTTAALQLSFPKLQTIAGKTQLSQLPYRLIRTRQSGVNLHLAAVMGHNPHIGVEFMNKLITSNRDKLEKLTEANSEMKELADGLKNLLMRHLDSVPYFIEKTVKSAKLSTLGVGTHKNEITDLFAASASQSLEYNLESLLKDGRLKHDFLDPIRTKNAQSGLDYFELYLQISRQSLGEVKVRCATPDEIGDIGAREHFINQSNNLGRFMALRVYRGVTAKPDLAYIRRELEYIAIHAHHKAKQLQELLKKIVAVGEFLDITEEVILRYPNLYQELNNETSKAS</sequence>
<keyword evidence="3" id="KW-1185">Reference proteome</keyword>
<evidence type="ECO:0000313" key="3">
    <source>
        <dbReference type="Proteomes" id="UP000318126"/>
    </source>
</evidence>
<evidence type="ECO:0000259" key="1">
    <source>
        <dbReference type="Pfam" id="PF07238"/>
    </source>
</evidence>
<dbReference type="OrthoDB" id="6208912at2"/>
<protein>
    <submittedName>
        <fullName evidence="2">PilZ domain-containing protein</fullName>
    </submittedName>
</protein>
<dbReference type="InterPro" id="IPR009875">
    <property type="entry name" value="PilZ_domain"/>
</dbReference>
<dbReference type="SUPFAM" id="SSF141371">
    <property type="entry name" value="PilZ domain-like"/>
    <property type="match status" value="1"/>
</dbReference>
<gene>
    <name evidence="2" type="ORF">FN961_24270</name>
</gene>
<feature type="domain" description="PilZ" evidence="1">
    <location>
        <begin position="143"/>
        <end position="224"/>
    </location>
</feature>
<comment type="caution">
    <text evidence="2">The sequence shown here is derived from an EMBL/GenBank/DDBJ whole genome shotgun (WGS) entry which is preliminary data.</text>
</comment>
<reference evidence="3" key="1">
    <citation type="submission" date="2019-07" db="EMBL/GenBank/DDBJ databases">
        <title>Shewanella sp. YLB-08 draft genomic sequence.</title>
        <authorList>
            <person name="Yu L."/>
        </authorList>
    </citation>
    <scope>NUCLEOTIDE SEQUENCE [LARGE SCALE GENOMIC DNA]</scope>
    <source>
        <strain evidence="3">JCM 20706</strain>
    </source>
</reference>
<dbReference type="Proteomes" id="UP000318126">
    <property type="component" value="Unassembled WGS sequence"/>
</dbReference>
<feature type="domain" description="PilZ" evidence="1">
    <location>
        <begin position="483"/>
        <end position="598"/>
    </location>
</feature>